<keyword evidence="2" id="KW-0964">Secreted</keyword>
<dbReference type="SUPFAM" id="SSF48619">
    <property type="entry name" value="Phospholipase A2, PLA2"/>
    <property type="match status" value="1"/>
</dbReference>
<dbReference type="InterPro" id="IPR036444">
    <property type="entry name" value="PLipase_A2_dom_sf"/>
</dbReference>
<sequence>MIFQFPEICPRDCSCVFKASKVCGKMEHKKQDPPYKGNVTLFLRSHNMVYTFKVRGRTIKLQRPILNLKEKYENERKKSGKGKSIRSIMSDEELNELRKLIQAPHAISRRDFDVIYPGTKWCGAGDDAATYDDLGTAEEVDMCCREHDHCDMFIEAGQSKYGLTNNGDFTRVSCDCEKTFYDCLSNAQEDSFDAAMIGFIYFDVLDPDCIRKRRICTGYSWWGTCNSWTEVADEYEFGPNELDYIW</sequence>
<dbReference type="GO" id="GO:0005576">
    <property type="term" value="C:extracellular region"/>
    <property type="evidence" value="ECO:0007669"/>
    <property type="project" value="UniProtKB-SubCell"/>
</dbReference>
<evidence type="ECO:0000259" key="3">
    <source>
        <dbReference type="Pfam" id="PF05826"/>
    </source>
</evidence>
<dbReference type="GO" id="GO:0006644">
    <property type="term" value="P:phospholipid metabolic process"/>
    <property type="evidence" value="ECO:0007669"/>
    <property type="project" value="InterPro"/>
</dbReference>
<dbReference type="AlphaFoldDB" id="A0A8W8MSE3"/>
<dbReference type="EnsemblMetazoa" id="G35110.1">
    <property type="protein sequence ID" value="G35110.1:cds"/>
    <property type="gene ID" value="G35110"/>
</dbReference>
<evidence type="ECO:0000313" key="4">
    <source>
        <dbReference type="EnsemblMetazoa" id="G35110.1:cds"/>
    </source>
</evidence>
<proteinExistence type="predicted"/>
<name>A0A8W8MSE3_MAGGI</name>
<reference evidence="4" key="1">
    <citation type="submission" date="2022-08" db="UniProtKB">
        <authorList>
            <consortium name="EnsemblMetazoa"/>
        </authorList>
    </citation>
    <scope>IDENTIFICATION</scope>
    <source>
        <strain evidence="4">05x7-T-G4-1.051#20</strain>
    </source>
</reference>
<dbReference type="Proteomes" id="UP000005408">
    <property type="component" value="Unassembled WGS sequence"/>
</dbReference>
<evidence type="ECO:0000313" key="5">
    <source>
        <dbReference type="Proteomes" id="UP000005408"/>
    </source>
</evidence>
<organism evidence="4 5">
    <name type="scientific">Magallana gigas</name>
    <name type="common">Pacific oyster</name>
    <name type="synonym">Crassostrea gigas</name>
    <dbReference type="NCBI Taxonomy" id="29159"/>
    <lineage>
        <taxon>Eukaryota</taxon>
        <taxon>Metazoa</taxon>
        <taxon>Spiralia</taxon>
        <taxon>Lophotrochozoa</taxon>
        <taxon>Mollusca</taxon>
        <taxon>Bivalvia</taxon>
        <taxon>Autobranchia</taxon>
        <taxon>Pteriomorphia</taxon>
        <taxon>Ostreida</taxon>
        <taxon>Ostreoidea</taxon>
        <taxon>Ostreidae</taxon>
        <taxon>Magallana</taxon>
    </lineage>
</organism>
<dbReference type="PROSITE" id="PS00118">
    <property type="entry name" value="PA2_HIS"/>
    <property type="match status" value="1"/>
</dbReference>
<dbReference type="GO" id="GO:0050482">
    <property type="term" value="P:arachidonate secretion"/>
    <property type="evidence" value="ECO:0007669"/>
    <property type="project" value="InterPro"/>
</dbReference>
<dbReference type="Pfam" id="PF05826">
    <property type="entry name" value="Phospholip_A2_2"/>
    <property type="match status" value="1"/>
</dbReference>
<dbReference type="InterPro" id="IPR033113">
    <property type="entry name" value="PLA2_histidine"/>
</dbReference>
<keyword evidence="5" id="KW-1185">Reference proteome</keyword>
<dbReference type="Gene3D" id="1.20.90.10">
    <property type="entry name" value="Phospholipase A2 domain"/>
    <property type="match status" value="1"/>
</dbReference>
<feature type="domain" description="Phospholipase A2-like central" evidence="3">
    <location>
        <begin position="115"/>
        <end position="212"/>
    </location>
</feature>
<dbReference type="GO" id="GO:0004623">
    <property type="term" value="F:phospholipase A2 activity"/>
    <property type="evidence" value="ECO:0007669"/>
    <property type="project" value="InterPro"/>
</dbReference>
<evidence type="ECO:0000256" key="2">
    <source>
        <dbReference type="ARBA" id="ARBA00022525"/>
    </source>
</evidence>
<protein>
    <recommendedName>
        <fullName evidence="3">Phospholipase A2-like central domain-containing protein</fullName>
    </recommendedName>
</protein>
<evidence type="ECO:0000256" key="1">
    <source>
        <dbReference type="ARBA" id="ARBA00004613"/>
    </source>
</evidence>
<dbReference type="PANTHER" id="PTHR12253">
    <property type="entry name" value="RH14732P"/>
    <property type="match status" value="1"/>
</dbReference>
<comment type="subcellular location">
    <subcellularLocation>
        <location evidence="1">Secreted</location>
    </subcellularLocation>
</comment>
<dbReference type="InterPro" id="IPR016090">
    <property type="entry name" value="PLA2-like_dom"/>
</dbReference>
<accession>A0A8W8MSE3</accession>